<evidence type="ECO:0000256" key="2">
    <source>
        <dbReference type="ARBA" id="ARBA00022723"/>
    </source>
</evidence>
<dbReference type="GO" id="GO:0046872">
    <property type="term" value="F:metal ion binding"/>
    <property type="evidence" value="ECO:0007669"/>
    <property type="project" value="UniProtKB-KW"/>
</dbReference>
<dbReference type="PROSITE" id="PS00629">
    <property type="entry name" value="IMP_1"/>
    <property type="match status" value="1"/>
</dbReference>
<dbReference type="PANTHER" id="PTHR20854:SF4">
    <property type="entry name" value="INOSITOL-1-MONOPHOSPHATASE-RELATED"/>
    <property type="match status" value="1"/>
</dbReference>
<evidence type="ECO:0000256" key="4">
    <source>
        <dbReference type="ARBA" id="ARBA00022842"/>
    </source>
</evidence>
<reference evidence="5" key="1">
    <citation type="journal article" date="2014" name="Front. Microbiol.">
        <title>High frequency of phylogenetically diverse reductive dehalogenase-homologous genes in deep subseafloor sedimentary metagenomes.</title>
        <authorList>
            <person name="Kawai M."/>
            <person name="Futagami T."/>
            <person name="Toyoda A."/>
            <person name="Takaki Y."/>
            <person name="Nishi S."/>
            <person name="Hori S."/>
            <person name="Arai W."/>
            <person name="Tsubouchi T."/>
            <person name="Morono Y."/>
            <person name="Uchiyama I."/>
            <person name="Ito T."/>
            <person name="Fujiyama A."/>
            <person name="Inagaki F."/>
            <person name="Takami H."/>
        </authorList>
    </citation>
    <scope>NUCLEOTIDE SEQUENCE</scope>
    <source>
        <strain evidence="5">Expedition CK06-06</strain>
    </source>
</reference>
<evidence type="ECO:0008006" key="6">
    <source>
        <dbReference type="Google" id="ProtNLM"/>
    </source>
</evidence>
<sequence length="164" mass="18278">MENGKDESLHQFIGAGIEKKIGVGMKIAERKNVAIEAAIKSGKILLKNFRRPITTKFKRDKSLVTNIDLKVEDAIVELIKGHFAEDSILSEENRYLRRGAEFRWIIDPLDGTHNYIHGIDAFGTSIALEFEGEVVFGVICMPVPNELYTAGKGEGAYRNGKKIS</sequence>
<dbReference type="GO" id="GO:0008934">
    <property type="term" value="F:inositol monophosphate 1-phosphatase activity"/>
    <property type="evidence" value="ECO:0007669"/>
    <property type="project" value="TreeGrafter"/>
</dbReference>
<proteinExistence type="predicted"/>
<dbReference type="InterPro" id="IPR020583">
    <property type="entry name" value="Inositol_monoP_metal-BS"/>
</dbReference>
<name>X0WP15_9ZZZZ</name>
<keyword evidence="3" id="KW-0378">Hydrolase</keyword>
<comment type="cofactor">
    <cofactor evidence="1">
        <name>Mg(2+)</name>
        <dbReference type="ChEBI" id="CHEBI:18420"/>
    </cofactor>
</comment>
<feature type="non-terminal residue" evidence="5">
    <location>
        <position position="164"/>
    </location>
</feature>
<dbReference type="EMBL" id="BARS01040133">
    <property type="protein sequence ID" value="GAG32385.1"/>
    <property type="molecule type" value="Genomic_DNA"/>
</dbReference>
<dbReference type="FunFam" id="3.30.540.10:FF:000003">
    <property type="entry name" value="Inositol-1-monophosphatase"/>
    <property type="match status" value="1"/>
</dbReference>
<comment type="caution">
    <text evidence="5">The sequence shown here is derived from an EMBL/GenBank/DDBJ whole genome shotgun (WGS) entry which is preliminary data.</text>
</comment>
<dbReference type="GO" id="GO:0006020">
    <property type="term" value="P:inositol metabolic process"/>
    <property type="evidence" value="ECO:0007669"/>
    <property type="project" value="TreeGrafter"/>
</dbReference>
<dbReference type="PANTHER" id="PTHR20854">
    <property type="entry name" value="INOSITOL MONOPHOSPHATASE"/>
    <property type="match status" value="1"/>
</dbReference>
<evidence type="ECO:0000256" key="1">
    <source>
        <dbReference type="ARBA" id="ARBA00001946"/>
    </source>
</evidence>
<dbReference type="InterPro" id="IPR000760">
    <property type="entry name" value="Inositol_monophosphatase-like"/>
</dbReference>
<keyword evidence="2" id="KW-0479">Metal-binding</keyword>
<dbReference type="GO" id="GO:0007165">
    <property type="term" value="P:signal transduction"/>
    <property type="evidence" value="ECO:0007669"/>
    <property type="project" value="TreeGrafter"/>
</dbReference>
<keyword evidence="4" id="KW-0460">Magnesium</keyword>
<dbReference type="Gene3D" id="3.30.540.10">
    <property type="entry name" value="Fructose-1,6-Bisphosphatase, subunit A, domain 1"/>
    <property type="match status" value="1"/>
</dbReference>
<dbReference type="AlphaFoldDB" id="X0WP15"/>
<dbReference type="Pfam" id="PF00459">
    <property type="entry name" value="Inositol_P"/>
    <property type="match status" value="1"/>
</dbReference>
<dbReference type="SUPFAM" id="SSF56655">
    <property type="entry name" value="Carbohydrate phosphatase"/>
    <property type="match status" value="1"/>
</dbReference>
<dbReference type="PRINTS" id="PR00377">
    <property type="entry name" value="IMPHPHTASES"/>
</dbReference>
<accession>X0WP15</accession>
<organism evidence="5">
    <name type="scientific">marine sediment metagenome</name>
    <dbReference type="NCBI Taxonomy" id="412755"/>
    <lineage>
        <taxon>unclassified sequences</taxon>
        <taxon>metagenomes</taxon>
        <taxon>ecological metagenomes</taxon>
    </lineage>
</organism>
<evidence type="ECO:0000313" key="5">
    <source>
        <dbReference type="EMBL" id="GAG32385.1"/>
    </source>
</evidence>
<protein>
    <recommendedName>
        <fullName evidence="6">Inositol monophosphatase</fullName>
    </recommendedName>
</protein>
<evidence type="ECO:0000256" key="3">
    <source>
        <dbReference type="ARBA" id="ARBA00022801"/>
    </source>
</evidence>
<gene>
    <name evidence="5" type="ORF">S01H1_61224</name>
</gene>